<sequence length="111" mass="12801">MRNQVQHLDENLGGQMAVICYRPPFFYGSPSPQDTQKEYSYNHEELMLTIECLKMEKEKLRLLNQRMIGKELDGMCYSELLVLSCAIQSGMLKAEEENKKIKSARQVLVGI</sequence>
<reference evidence="1 2" key="1">
    <citation type="submission" date="2022-03" db="EMBL/GenBank/DDBJ databases">
        <authorList>
            <person name="Macdonald S."/>
            <person name="Ahmed S."/>
            <person name="Newling K."/>
        </authorList>
    </citation>
    <scope>NUCLEOTIDE SEQUENCE [LARGE SCALE GENOMIC DNA]</scope>
</reference>
<comment type="caution">
    <text evidence="1">The sequence shown here is derived from an EMBL/GenBank/DDBJ whole genome shotgun (WGS) entry which is preliminary data.</text>
</comment>
<protein>
    <submittedName>
        <fullName evidence="1">Uncharacterized protein</fullName>
    </submittedName>
</protein>
<evidence type="ECO:0000313" key="1">
    <source>
        <dbReference type="EMBL" id="CAH8387198.1"/>
    </source>
</evidence>
<dbReference type="AlphaFoldDB" id="A0ABC8LUU7"/>
<name>A0ABC8LUU7_ERUVS</name>
<gene>
    <name evidence="1" type="ORF">ERUC_LOCUS39681</name>
</gene>
<keyword evidence="2" id="KW-1185">Reference proteome</keyword>
<dbReference type="EMBL" id="CAKOAT010741820">
    <property type="protein sequence ID" value="CAH8387198.1"/>
    <property type="molecule type" value="Genomic_DNA"/>
</dbReference>
<proteinExistence type="predicted"/>
<accession>A0ABC8LUU7</accession>
<organism evidence="1 2">
    <name type="scientific">Eruca vesicaria subsp. sativa</name>
    <name type="common">Garden rocket</name>
    <name type="synonym">Eruca sativa</name>
    <dbReference type="NCBI Taxonomy" id="29727"/>
    <lineage>
        <taxon>Eukaryota</taxon>
        <taxon>Viridiplantae</taxon>
        <taxon>Streptophyta</taxon>
        <taxon>Embryophyta</taxon>
        <taxon>Tracheophyta</taxon>
        <taxon>Spermatophyta</taxon>
        <taxon>Magnoliopsida</taxon>
        <taxon>eudicotyledons</taxon>
        <taxon>Gunneridae</taxon>
        <taxon>Pentapetalae</taxon>
        <taxon>rosids</taxon>
        <taxon>malvids</taxon>
        <taxon>Brassicales</taxon>
        <taxon>Brassicaceae</taxon>
        <taxon>Brassiceae</taxon>
        <taxon>Eruca</taxon>
    </lineage>
</organism>
<evidence type="ECO:0000313" key="2">
    <source>
        <dbReference type="Proteomes" id="UP001642260"/>
    </source>
</evidence>
<dbReference type="Proteomes" id="UP001642260">
    <property type="component" value="Unassembled WGS sequence"/>
</dbReference>